<evidence type="ECO:0000256" key="6">
    <source>
        <dbReference type="ARBA" id="ARBA00022552"/>
    </source>
</evidence>
<dbReference type="PROSITE" id="PS01153">
    <property type="entry name" value="NOL1_NOP2_SUN"/>
    <property type="match status" value="1"/>
</dbReference>
<feature type="binding site" evidence="14">
    <location>
        <position position="359"/>
    </location>
    <ligand>
        <name>S-adenosyl-L-methionine</name>
        <dbReference type="ChEBI" id="CHEBI:59789"/>
    </ligand>
</feature>
<dbReference type="Gene3D" id="3.30.70.1170">
    <property type="entry name" value="Sun protein, domain 3"/>
    <property type="match status" value="1"/>
</dbReference>
<dbReference type="STRING" id="1070319.CAGGBEG34_260030"/>
<dbReference type="GO" id="GO:0003723">
    <property type="term" value="F:RNA binding"/>
    <property type="evidence" value="ECO:0007669"/>
    <property type="project" value="UniProtKB-UniRule"/>
</dbReference>
<evidence type="ECO:0000256" key="11">
    <source>
        <dbReference type="ARBA" id="ARBA00030399"/>
    </source>
</evidence>
<dbReference type="FunFam" id="3.40.50.150:FF:000022">
    <property type="entry name" value="Ribosomal RNA small subunit methyltransferase B"/>
    <property type="match status" value="1"/>
</dbReference>
<feature type="domain" description="SAM-dependent MTase RsmB/NOP-type" evidence="16">
    <location>
        <begin position="249"/>
        <end position="509"/>
    </location>
</feature>
<dbReference type="PROSITE" id="PS51686">
    <property type="entry name" value="SAM_MT_RSMB_NOP"/>
    <property type="match status" value="1"/>
</dbReference>
<feature type="region of interest" description="Disordered" evidence="15">
    <location>
        <begin position="115"/>
        <end position="151"/>
    </location>
</feature>
<dbReference type="Pfam" id="PF01189">
    <property type="entry name" value="Methyltr_RsmB-F"/>
    <property type="match status" value="1"/>
</dbReference>
<dbReference type="AlphaFoldDB" id="G2J9Y5"/>
<keyword evidence="7 14" id="KW-0489">Methyltransferase</keyword>
<keyword evidence="9 14" id="KW-0949">S-adenosyl-L-methionine</keyword>
<sequence length="509" mass="56029">MRKIFTPDALKKPKIMSYRCSTRFKPPKTSPESLAFALDGAAHAVDAVRAGGALPAALARIFTRIDAPAARGAIQDLACRALRALGRTDALIATLVRRPPPPLAHFSVRLPKERARRQYGDRCGRSRSPSRSDGDDPAASSYGEREATPGKPLKSALESLLACALALLSEADHPTYAPYTVVDQTVQAADARAQWQPAKGLVNAVLRRFLRMRAQMLKAVLRNPVARWNYPRWWIDAVRAAWPVHWEEILSAGNTHPPMTLRVNARRTNVAHYLEYLRARHISALAADEYAIQLTRPRPVEQLPGFKEGLVSVQDAGAQCAAKLLNVRDGLRVLDACAAPGGKTGHLLELANLELVALDIDGARAARIDANLQRLRLRATVCVGDAAQPAQWWDGRRFDRILLDAPCTGSGVARRHPDLRWLRRASDIAQLAARQQQMLRAVWPLLNTGGELLYSTCSVFPEEGEAQARAFERAASDAVRLPAPGQLLPSVTPAEQNHDGFFYARFLKR</sequence>
<evidence type="ECO:0000256" key="4">
    <source>
        <dbReference type="ARBA" id="ARBA00012140"/>
    </source>
</evidence>
<dbReference type="InterPro" id="IPR029063">
    <property type="entry name" value="SAM-dependent_MTases_sf"/>
</dbReference>
<dbReference type="InterPro" id="IPR004573">
    <property type="entry name" value="rRNA_ssu_MeTfrase_B"/>
</dbReference>
<evidence type="ECO:0000313" key="18">
    <source>
        <dbReference type="Proteomes" id="UP000054051"/>
    </source>
</evidence>
<keyword evidence="10 14" id="KW-0694">RNA-binding</keyword>
<dbReference type="CDD" id="cd02440">
    <property type="entry name" value="AdoMet_MTases"/>
    <property type="match status" value="1"/>
</dbReference>
<dbReference type="GO" id="GO:0005737">
    <property type="term" value="C:cytoplasm"/>
    <property type="evidence" value="ECO:0007669"/>
    <property type="project" value="UniProtKB-SubCell"/>
</dbReference>
<dbReference type="Gene3D" id="1.10.940.10">
    <property type="entry name" value="NusB-like"/>
    <property type="match status" value="1"/>
</dbReference>
<dbReference type="GO" id="GO:0008649">
    <property type="term" value="F:rRNA methyltransferase activity"/>
    <property type="evidence" value="ECO:0007669"/>
    <property type="project" value="InterPro"/>
</dbReference>
<keyword evidence="6" id="KW-0698">rRNA processing</keyword>
<evidence type="ECO:0000259" key="16">
    <source>
        <dbReference type="PROSITE" id="PS51686"/>
    </source>
</evidence>
<evidence type="ECO:0000256" key="5">
    <source>
        <dbReference type="ARBA" id="ARBA00022490"/>
    </source>
</evidence>
<dbReference type="NCBIfam" id="NF008149">
    <property type="entry name" value="PRK10901.1"/>
    <property type="match status" value="1"/>
</dbReference>
<feature type="binding site" evidence="14">
    <location>
        <position position="404"/>
    </location>
    <ligand>
        <name>S-adenosyl-L-methionine</name>
        <dbReference type="ChEBI" id="CHEBI:59789"/>
    </ligand>
</feature>
<evidence type="ECO:0000256" key="8">
    <source>
        <dbReference type="ARBA" id="ARBA00022679"/>
    </source>
</evidence>
<keyword evidence="18" id="KW-1185">Reference proteome</keyword>
<dbReference type="InterPro" id="IPR054728">
    <property type="entry name" value="RsmB-like_ferredoxin"/>
</dbReference>
<protein>
    <recommendedName>
        <fullName evidence="4">16S rRNA (cytosine(967)-C(5))-methyltransferase</fullName>
        <ecNumber evidence="4">2.1.1.176</ecNumber>
    </recommendedName>
    <alternativeName>
        <fullName evidence="11">16S rRNA m5C967 methyltransferase</fullName>
    </alternativeName>
    <alternativeName>
        <fullName evidence="12">rRNA (cytosine-C(5)-)-methyltransferase RsmB</fullName>
    </alternativeName>
</protein>
<evidence type="ECO:0000256" key="1">
    <source>
        <dbReference type="ARBA" id="ARBA00002724"/>
    </source>
</evidence>
<dbReference type="PANTHER" id="PTHR22807:SF61">
    <property type="entry name" value="NOL1_NOP2_SUN FAMILY PROTEIN _ ANTITERMINATION NUSB DOMAIN-CONTAINING PROTEIN"/>
    <property type="match status" value="1"/>
</dbReference>
<dbReference type="NCBIfam" id="TIGR00563">
    <property type="entry name" value="rsmB"/>
    <property type="match status" value="1"/>
</dbReference>
<dbReference type="InterPro" id="IPR001678">
    <property type="entry name" value="MeTrfase_RsmB-F_NOP2_dom"/>
</dbReference>
<feature type="compositionally biased region" description="Basic and acidic residues" evidence="15">
    <location>
        <begin position="115"/>
        <end position="134"/>
    </location>
</feature>
<gene>
    <name evidence="17" type="primary">rsmB</name>
    <name evidence="17" type="ORF">CAGGBEG34_260030</name>
</gene>
<dbReference type="Gene3D" id="1.10.287.730">
    <property type="entry name" value="Helix hairpin bin"/>
    <property type="match status" value="1"/>
</dbReference>
<evidence type="ECO:0000256" key="3">
    <source>
        <dbReference type="ARBA" id="ARBA00007494"/>
    </source>
</evidence>
<evidence type="ECO:0000313" key="17">
    <source>
        <dbReference type="EMBL" id="CCD29582.1"/>
    </source>
</evidence>
<keyword evidence="8 14" id="KW-0808">Transferase</keyword>
<dbReference type="eggNOG" id="COG0144">
    <property type="taxonomic scope" value="Bacteria"/>
</dbReference>
<evidence type="ECO:0000256" key="13">
    <source>
        <dbReference type="ARBA" id="ARBA00047283"/>
    </source>
</evidence>
<comment type="subcellular location">
    <subcellularLocation>
        <location evidence="2">Cytoplasm</location>
    </subcellularLocation>
</comment>
<proteinExistence type="inferred from homology"/>
<dbReference type="InterPro" id="IPR023267">
    <property type="entry name" value="RCMT"/>
</dbReference>
<dbReference type="Pfam" id="PF22458">
    <property type="entry name" value="RsmF-B_ferredox"/>
    <property type="match status" value="1"/>
</dbReference>
<name>G2J9Y5_9BURK</name>
<comment type="caution">
    <text evidence="17">The sequence shown here is derived from an EMBL/GenBank/DDBJ whole genome shotgun (WGS) entry which is preliminary data.</text>
</comment>
<organism evidence="17 18">
    <name type="scientific">Candidatus Glomeribacter gigasporarum BEG34</name>
    <dbReference type="NCBI Taxonomy" id="1070319"/>
    <lineage>
        <taxon>Bacteria</taxon>
        <taxon>Pseudomonadati</taxon>
        <taxon>Pseudomonadota</taxon>
        <taxon>Betaproteobacteria</taxon>
        <taxon>Burkholderiales</taxon>
        <taxon>Burkholderiaceae</taxon>
        <taxon>Candidatus Glomeribacter</taxon>
    </lineage>
</organism>
<dbReference type="EC" id="2.1.1.176" evidence="4"/>
<dbReference type="EMBL" id="CAFB01000043">
    <property type="protein sequence ID" value="CCD29582.1"/>
    <property type="molecule type" value="Genomic_DNA"/>
</dbReference>
<evidence type="ECO:0000256" key="12">
    <source>
        <dbReference type="ARBA" id="ARBA00031088"/>
    </source>
</evidence>
<dbReference type="SUPFAM" id="SSF48013">
    <property type="entry name" value="NusB-like"/>
    <property type="match status" value="1"/>
</dbReference>
<evidence type="ECO:0000256" key="15">
    <source>
        <dbReference type="SAM" id="MobiDB-lite"/>
    </source>
</evidence>
<dbReference type="InterPro" id="IPR035926">
    <property type="entry name" value="NusB-like_sf"/>
</dbReference>
<dbReference type="Proteomes" id="UP000054051">
    <property type="component" value="Unassembled WGS sequence"/>
</dbReference>
<dbReference type="PANTHER" id="PTHR22807">
    <property type="entry name" value="NOP2 YEAST -RELATED NOL1/NOP2/FMU SUN DOMAIN-CONTAINING"/>
    <property type="match status" value="1"/>
</dbReference>
<feature type="binding site" evidence="14">
    <location>
        <position position="385"/>
    </location>
    <ligand>
        <name>S-adenosyl-L-methionine</name>
        <dbReference type="ChEBI" id="CHEBI:59789"/>
    </ligand>
</feature>
<evidence type="ECO:0000256" key="7">
    <source>
        <dbReference type="ARBA" id="ARBA00022603"/>
    </source>
</evidence>
<evidence type="ECO:0000256" key="10">
    <source>
        <dbReference type="ARBA" id="ARBA00022884"/>
    </source>
</evidence>
<evidence type="ECO:0000256" key="9">
    <source>
        <dbReference type="ARBA" id="ARBA00022691"/>
    </source>
</evidence>
<comment type="catalytic activity">
    <reaction evidence="13">
        <text>cytidine(967) in 16S rRNA + S-adenosyl-L-methionine = 5-methylcytidine(967) in 16S rRNA + S-adenosyl-L-homocysteine + H(+)</text>
        <dbReference type="Rhea" id="RHEA:42748"/>
        <dbReference type="Rhea" id="RHEA-COMP:10219"/>
        <dbReference type="Rhea" id="RHEA-COMP:10220"/>
        <dbReference type="ChEBI" id="CHEBI:15378"/>
        <dbReference type="ChEBI" id="CHEBI:57856"/>
        <dbReference type="ChEBI" id="CHEBI:59789"/>
        <dbReference type="ChEBI" id="CHEBI:74483"/>
        <dbReference type="ChEBI" id="CHEBI:82748"/>
        <dbReference type="EC" id="2.1.1.176"/>
    </reaction>
</comment>
<evidence type="ECO:0000256" key="14">
    <source>
        <dbReference type="PROSITE-ProRule" id="PRU01023"/>
    </source>
</evidence>
<comment type="function">
    <text evidence="1">Specifically methylates the cytosine at position 967 (m5C967) of 16S rRNA.</text>
</comment>
<dbReference type="InterPro" id="IPR018314">
    <property type="entry name" value="RsmB/NOL1/NOP2-like_CS"/>
</dbReference>
<reference evidence="17 18" key="1">
    <citation type="submission" date="2011-08" db="EMBL/GenBank/DDBJ databases">
        <title>The genome of the obligate endobacterium of an arbuscular mycorrhizal fungus reveals an interphylum network of nutritional interactions.</title>
        <authorList>
            <person name="Ghignone S."/>
            <person name="Salvioli A."/>
            <person name="Anca I."/>
            <person name="Lumini E."/>
            <person name="Ortu G."/>
            <person name="Petiti L."/>
            <person name="Cruveiller S."/>
            <person name="Bianciotto V."/>
            <person name="Piffanelli P."/>
            <person name="Lanfranco L."/>
            <person name="Bonfante P."/>
        </authorList>
    </citation>
    <scope>NUCLEOTIDE SEQUENCE [LARGE SCALE GENOMIC DNA]</scope>
    <source>
        <strain evidence="17 18">BEG34</strain>
    </source>
</reference>
<keyword evidence="5" id="KW-0963">Cytoplasm</keyword>
<dbReference type="SUPFAM" id="SSF53335">
    <property type="entry name" value="S-adenosyl-L-methionine-dependent methyltransferases"/>
    <property type="match status" value="1"/>
</dbReference>
<dbReference type="PRINTS" id="PR02008">
    <property type="entry name" value="RCMTFAMILY"/>
</dbReference>
<feature type="active site" description="Nucleophile" evidence="14">
    <location>
        <position position="457"/>
    </location>
</feature>
<dbReference type="InterPro" id="IPR049560">
    <property type="entry name" value="MeTrfase_RsmB-F_NOP2_cat"/>
</dbReference>
<evidence type="ECO:0000256" key="2">
    <source>
        <dbReference type="ARBA" id="ARBA00004496"/>
    </source>
</evidence>
<feature type="binding site" evidence="14">
    <location>
        <begin position="337"/>
        <end position="343"/>
    </location>
    <ligand>
        <name>S-adenosyl-L-methionine</name>
        <dbReference type="ChEBI" id="CHEBI:59789"/>
    </ligand>
</feature>
<accession>G2J9Y5</accession>
<comment type="similarity">
    <text evidence="3 14">Belongs to the class I-like SAM-binding methyltransferase superfamily. RsmB/NOP family.</text>
</comment>
<dbReference type="Gene3D" id="3.40.50.150">
    <property type="entry name" value="Vaccinia Virus protein VP39"/>
    <property type="match status" value="1"/>
</dbReference>